<dbReference type="EMBL" id="JBHTJI010000015">
    <property type="protein sequence ID" value="MFD0990758.1"/>
    <property type="molecule type" value="Genomic_DNA"/>
</dbReference>
<feature type="region of interest" description="Disordered" evidence="1">
    <location>
        <begin position="1"/>
        <end position="21"/>
    </location>
</feature>
<dbReference type="RefSeq" id="WP_379926402.1">
    <property type="nucleotide sequence ID" value="NZ_JBHTJI010000015.1"/>
</dbReference>
<keyword evidence="3" id="KW-1185">Reference proteome</keyword>
<organism evidence="2 3">
    <name type="scientific">Mariniflexile jejuense</name>
    <dbReference type="NCBI Taxonomy" id="1173582"/>
    <lineage>
        <taxon>Bacteria</taxon>
        <taxon>Pseudomonadati</taxon>
        <taxon>Bacteroidota</taxon>
        <taxon>Flavobacteriia</taxon>
        <taxon>Flavobacteriales</taxon>
        <taxon>Flavobacteriaceae</taxon>
        <taxon>Mariniflexile</taxon>
    </lineage>
</organism>
<dbReference type="Proteomes" id="UP001597061">
    <property type="component" value="Unassembled WGS sequence"/>
</dbReference>
<evidence type="ECO:0000313" key="3">
    <source>
        <dbReference type="Proteomes" id="UP001597061"/>
    </source>
</evidence>
<name>A0ABW3JJR3_9FLAO</name>
<proteinExistence type="predicted"/>
<gene>
    <name evidence="2" type="ORF">ACFQ1R_11670</name>
</gene>
<evidence type="ECO:0000256" key="1">
    <source>
        <dbReference type="SAM" id="MobiDB-lite"/>
    </source>
</evidence>
<sequence length="106" mass="12438">MTKLKVSSWNDGKQNPNGNGYGIRVGKKGRDYFKKDMSEIKLSIEKSKFFEIKLSLGFWRNCPEFRDKRIGEWLILNNLAPWKKGKNPKFNLTVLGNNEFLLERIK</sequence>
<feature type="compositionally biased region" description="Polar residues" evidence="1">
    <location>
        <begin position="1"/>
        <end position="18"/>
    </location>
</feature>
<accession>A0ABW3JJR3</accession>
<comment type="caution">
    <text evidence="2">The sequence shown here is derived from an EMBL/GenBank/DDBJ whole genome shotgun (WGS) entry which is preliminary data.</text>
</comment>
<reference evidence="3" key="1">
    <citation type="journal article" date="2019" name="Int. J. Syst. Evol. Microbiol.">
        <title>The Global Catalogue of Microorganisms (GCM) 10K type strain sequencing project: providing services to taxonomists for standard genome sequencing and annotation.</title>
        <authorList>
            <consortium name="The Broad Institute Genomics Platform"/>
            <consortium name="The Broad Institute Genome Sequencing Center for Infectious Disease"/>
            <person name="Wu L."/>
            <person name="Ma J."/>
        </authorList>
    </citation>
    <scope>NUCLEOTIDE SEQUENCE [LARGE SCALE GENOMIC DNA]</scope>
    <source>
        <strain evidence="3">CCUG 62414</strain>
    </source>
</reference>
<evidence type="ECO:0000313" key="2">
    <source>
        <dbReference type="EMBL" id="MFD0990758.1"/>
    </source>
</evidence>
<protein>
    <submittedName>
        <fullName evidence="2">Uncharacterized protein</fullName>
    </submittedName>
</protein>